<evidence type="ECO:0000313" key="2">
    <source>
        <dbReference type="EMBL" id="ASO23037.1"/>
    </source>
</evidence>
<name>A0A221WCP0_9PSEU</name>
<protein>
    <submittedName>
        <fullName evidence="2">Uncharacterized protein</fullName>
    </submittedName>
</protein>
<feature type="compositionally biased region" description="Low complexity" evidence="1">
    <location>
        <begin position="212"/>
        <end position="226"/>
    </location>
</feature>
<keyword evidence="3" id="KW-1185">Reference proteome</keyword>
<evidence type="ECO:0000313" key="3">
    <source>
        <dbReference type="Proteomes" id="UP000204221"/>
    </source>
</evidence>
<organism evidence="2 3">
    <name type="scientific">Actinoalloteichus hoggarensis</name>
    <dbReference type="NCBI Taxonomy" id="1470176"/>
    <lineage>
        <taxon>Bacteria</taxon>
        <taxon>Bacillati</taxon>
        <taxon>Actinomycetota</taxon>
        <taxon>Actinomycetes</taxon>
        <taxon>Pseudonocardiales</taxon>
        <taxon>Pseudonocardiaceae</taxon>
        <taxon>Actinoalloteichus</taxon>
    </lineage>
</organism>
<proteinExistence type="predicted"/>
<accession>A0A221WCP0</accession>
<gene>
    <name evidence="2" type="ORF">AHOG_27195</name>
</gene>
<feature type="region of interest" description="Disordered" evidence="1">
    <location>
        <begin position="109"/>
        <end position="260"/>
    </location>
</feature>
<reference evidence="2 3" key="1">
    <citation type="submission" date="2017-07" db="EMBL/GenBank/DDBJ databases">
        <title>Complete genome sequence of Actinoalloteichus hoggarensis DSM 45943, type strain of Actinoalloteichus hoggarensis.</title>
        <authorList>
            <person name="Ruckert C."/>
            <person name="Nouioui I."/>
            <person name="Willmese J."/>
            <person name="van Wezel G."/>
            <person name="Klenk H.-P."/>
            <person name="Kalinowski J."/>
            <person name="Zotchev S.B."/>
        </authorList>
    </citation>
    <scope>NUCLEOTIDE SEQUENCE [LARGE SCALE GENOMIC DNA]</scope>
    <source>
        <strain evidence="2 3">DSM 45943</strain>
    </source>
</reference>
<dbReference type="KEGG" id="ahg:AHOG_27195"/>
<dbReference type="EMBL" id="CP022521">
    <property type="protein sequence ID" value="ASO23037.1"/>
    <property type="molecule type" value="Genomic_DNA"/>
</dbReference>
<dbReference type="AlphaFoldDB" id="A0A221WCP0"/>
<dbReference type="Proteomes" id="UP000204221">
    <property type="component" value="Chromosome"/>
</dbReference>
<evidence type="ECO:0000256" key="1">
    <source>
        <dbReference type="SAM" id="MobiDB-lite"/>
    </source>
</evidence>
<sequence>MSRLLRGLPAHHDHDCGTRRIGHAGFDGVVSAIKGDGFGRTPPACAPGAPCDRDAAPSGIRRRSPKVRSRAMSVMGVVTRLRQAHALTDDARRAAVVAAEVIMTAQTSLTPPRSDRNSPVSRRHDTARLPWGGGRHRALFGPARPSSTPAVAPSPDTASRVTPYSACPTGPPRHLRRSAMAPARPRRGGSTGVGGTAREPTNVNRFAGAGLPTTASPTSDPASSTTGVRLPTGSRPVHSRGRTPTEPDEGLVGAVSRSPS</sequence>